<dbReference type="InterPro" id="IPR011008">
    <property type="entry name" value="Dimeric_a/b-barrel"/>
</dbReference>
<keyword evidence="3" id="KW-0804">Transcription</keyword>
<dbReference type="SUPFAM" id="SSF54909">
    <property type="entry name" value="Dimeric alpha+beta barrel"/>
    <property type="match status" value="2"/>
</dbReference>
<dbReference type="InterPro" id="IPR019887">
    <property type="entry name" value="Tscrpt_reg_AsnC/Lrp_C"/>
</dbReference>
<evidence type="ECO:0000313" key="6">
    <source>
        <dbReference type="EMBL" id="NEA28966.1"/>
    </source>
</evidence>
<dbReference type="RefSeq" id="WP_163063711.1">
    <property type="nucleotide sequence ID" value="NZ_JAAGLI010001107.1"/>
</dbReference>
<feature type="domain" description="HTH asnC-type" evidence="5">
    <location>
        <begin position="7"/>
        <end position="47"/>
    </location>
</feature>
<organism evidence="6 7">
    <name type="scientific">Actinomadura bangladeshensis</name>
    <dbReference type="NCBI Taxonomy" id="453573"/>
    <lineage>
        <taxon>Bacteria</taxon>
        <taxon>Bacillati</taxon>
        <taxon>Actinomycetota</taxon>
        <taxon>Actinomycetes</taxon>
        <taxon>Streptosporangiales</taxon>
        <taxon>Thermomonosporaceae</taxon>
        <taxon>Actinomadura</taxon>
    </lineage>
</organism>
<evidence type="ECO:0000256" key="3">
    <source>
        <dbReference type="ARBA" id="ARBA00023163"/>
    </source>
</evidence>
<dbReference type="SUPFAM" id="SSF46785">
    <property type="entry name" value="Winged helix' DNA-binding domain"/>
    <property type="match status" value="1"/>
</dbReference>
<name>A0A6L9QUV0_9ACTN</name>
<dbReference type="GO" id="GO:0043565">
    <property type="term" value="F:sequence-specific DNA binding"/>
    <property type="evidence" value="ECO:0007669"/>
    <property type="project" value="InterPro"/>
</dbReference>
<gene>
    <name evidence="6" type="ORF">G3I70_41675</name>
</gene>
<dbReference type="Pfam" id="PF13404">
    <property type="entry name" value="HTH_AsnC-type"/>
    <property type="match status" value="2"/>
</dbReference>
<dbReference type="Proteomes" id="UP000475532">
    <property type="component" value="Unassembled WGS sequence"/>
</dbReference>
<keyword evidence="1" id="KW-0805">Transcription regulation</keyword>
<dbReference type="InterPro" id="IPR036390">
    <property type="entry name" value="WH_DNA-bd_sf"/>
</dbReference>
<evidence type="ECO:0000259" key="5">
    <source>
        <dbReference type="Pfam" id="PF13404"/>
    </source>
</evidence>
<evidence type="ECO:0000256" key="1">
    <source>
        <dbReference type="ARBA" id="ARBA00023015"/>
    </source>
</evidence>
<dbReference type="EMBL" id="JAAGLI010001107">
    <property type="protein sequence ID" value="NEA28966.1"/>
    <property type="molecule type" value="Genomic_DNA"/>
</dbReference>
<dbReference type="GO" id="GO:0005829">
    <property type="term" value="C:cytosol"/>
    <property type="evidence" value="ECO:0007669"/>
    <property type="project" value="TreeGrafter"/>
</dbReference>
<proteinExistence type="predicted"/>
<reference evidence="6 7" key="1">
    <citation type="submission" date="2020-01" db="EMBL/GenBank/DDBJ databases">
        <title>Insect and environment-associated Actinomycetes.</title>
        <authorList>
            <person name="Currrie C."/>
            <person name="Chevrette M."/>
            <person name="Carlson C."/>
            <person name="Stubbendieck R."/>
            <person name="Wendt-Pienkowski E."/>
        </authorList>
    </citation>
    <scope>NUCLEOTIDE SEQUENCE [LARGE SCALE GENOMIC DNA]</scope>
    <source>
        <strain evidence="6 7">SID10258</strain>
    </source>
</reference>
<dbReference type="PANTHER" id="PTHR30154">
    <property type="entry name" value="LEUCINE-RESPONSIVE REGULATORY PROTEIN"/>
    <property type="match status" value="1"/>
</dbReference>
<dbReference type="PANTHER" id="PTHR30154:SF34">
    <property type="entry name" value="TRANSCRIPTIONAL REGULATOR AZLB"/>
    <property type="match status" value="1"/>
</dbReference>
<dbReference type="SMART" id="SM00344">
    <property type="entry name" value="HTH_ASNC"/>
    <property type="match status" value="2"/>
</dbReference>
<dbReference type="InterPro" id="IPR036388">
    <property type="entry name" value="WH-like_DNA-bd_sf"/>
</dbReference>
<dbReference type="InterPro" id="IPR000485">
    <property type="entry name" value="AsnC-type_HTH_dom"/>
</dbReference>
<evidence type="ECO:0000313" key="7">
    <source>
        <dbReference type="Proteomes" id="UP000475532"/>
    </source>
</evidence>
<keyword evidence="2" id="KW-0238">DNA-binding</keyword>
<feature type="domain" description="HTH asnC-type" evidence="5">
    <location>
        <begin position="180"/>
        <end position="217"/>
    </location>
</feature>
<dbReference type="PRINTS" id="PR00033">
    <property type="entry name" value="HTHASNC"/>
</dbReference>
<dbReference type="GO" id="GO:0043200">
    <property type="term" value="P:response to amino acid"/>
    <property type="evidence" value="ECO:0007669"/>
    <property type="project" value="TreeGrafter"/>
</dbReference>
<dbReference type="InterPro" id="IPR019888">
    <property type="entry name" value="Tscrpt_reg_AsnC-like"/>
</dbReference>
<accession>A0A6L9QUV0</accession>
<evidence type="ECO:0000259" key="4">
    <source>
        <dbReference type="Pfam" id="PF01037"/>
    </source>
</evidence>
<sequence length="366" mass="40490">MQESDTLDELDHLLVTALQTAPRADWRRIGAVLGVDASTAARRWARLSSSGLAWLTCFPVAVDWMTPVVAFIEVDCAPGRLHEVAAELAEDPHVFNLEHVTGGRDLIMTVVLRDSAELARYVGFRIGRLPGVTATRTQLATTLHAEGSRWRLDRLDRAQRDLLVGDPSHAAGDWALRAGDEDLVRLLVRDCRQSAARLAELSGLSPTTVRRRLTRLHRGGALVYRCEVARSASGWPVTVYLWATTPPDEVARVAGELAGLRETRMCASLSGPHNILFAVWLRSVEHVQSFEAALRRRFPRLAVTDRAVALWQLKLAGQLLDPRGRRLRTVPFWTWNDPGTETELDALIARLRTGPPPAGAERTVAP</sequence>
<dbReference type="Gene3D" id="1.10.10.10">
    <property type="entry name" value="Winged helix-like DNA-binding domain superfamily/Winged helix DNA-binding domain"/>
    <property type="match status" value="2"/>
</dbReference>
<evidence type="ECO:0000256" key="2">
    <source>
        <dbReference type="ARBA" id="ARBA00023125"/>
    </source>
</evidence>
<dbReference type="Gene3D" id="3.30.70.920">
    <property type="match status" value="2"/>
</dbReference>
<dbReference type="Pfam" id="PF01037">
    <property type="entry name" value="AsnC_trans_reg"/>
    <property type="match status" value="1"/>
</dbReference>
<feature type="domain" description="Transcription regulator AsnC/Lrp ligand binding" evidence="4">
    <location>
        <begin position="72"/>
        <end position="140"/>
    </location>
</feature>
<dbReference type="AlphaFoldDB" id="A0A6L9QUV0"/>
<protein>
    <submittedName>
        <fullName evidence="6">Lrp/AsnC family transcriptional regulator</fullName>
    </submittedName>
</protein>
<comment type="caution">
    <text evidence="6">The sequence shown here is derived from an EMBL/GenBank/DDBJ whole genome shotgun (WGS) entry which is preliminary data.</text>
</comment>